<name>A0ABV5KXB6_9BACL</name>
<dbReference type="Proteomes" id="UP001589747">
    <property type="component" value="Unassembled WGS sequence"/>
</dbReference>
<dbReference type="InterPro" id="IPR050194">
    <property type="entry name" value="Glycosyltransferase_grp1"/>
</dbReference>
<dbReference type="Gene3D" id="3.40.50.2000">
    <property type="entry name" value="Glycogen Phosphorylase B"/>
    <property type="match status" value="2"/>
</dbReference>
<dbReference type="EMBL" id="JBHMDO010000034">
    <property type="protein sequence ID" value="MFB9328702.1"/>
    <property type="molecule type" value="Genomic_DNA"/>
</dbReference>
<evidence type="ECO:0000313" key="4">
    <source>
        <dbReference type="Proteomes" id="UP001589747"/>
    </source>
</evidence>
<proteinExistence type="predicted"/>
<evidence type="ECO:0000259" key="2">
    <source>
        <dbReference type="Pfam" id="PF13439"/>
    </source>
</evidence>
<dbReference type="InterPro" id="IPR001296">
    <property type="entry name" value="Glyco_trans_1"/>
</dbReference>
<feature type="domain" description="Glycosyltransferase subfamily 4-like N-terminal" evidence="2">
    <location>
        <begin position="21"/>
        <end position="169"/>
    </location>
</feature>
<keyword evidence="3" id="KW-0808">Transferase</keyword>
<evidence type="ECO:0000259" key="1">
    <source>
        <dbReference type="Pfam" id="PF00534"/>
    </source>
</evidence>
<comment type="caution">
    <text evidence="3">The sequence shown here is derived from an EMBL/GenBank/DDBJ whole genome shotgun (WGS) entry which is preliminary data.</text>
</comment>
<keyword evidence="3" id="KW-0328">Glycosyltransferase</keyword>
<dbReference type="InterPro" id="IPR028098">
    <property type="entry name" value="Glyco_trans_4-like_N"/>
</dbReference>
<dbReference type="PANTHER" id="PTHR45947">
    <property type="entry name" value="SULFOQUINOVOSYL TRANSFERASE SQD2"/>
    <property type="match status" value="1"/>
</dbReference>
<protein>
    <submittedName>
        <fullName evidence="3">Glycosyltransferase family 4 protein</fullName>
        <ecNumber evidence="3">2.4.-.-</ecNumber>
    </submittedName>
</protein>
<dbReference type="RefSeq" id="WP_377498257.1">
    <property type="nucleotide sequence ID" value="NZ_JBHMDO010000034.1"/>
</dbReference>
<dbReference type="EC" id="2.4.-.-" evidence="3"/>
<feature type="domain" description="Glycosyl transferase family 1" evidence="1">
    <location>
        <begin position="173"/>
        <end position="338"/>
    </location>
</feature>
<organism evidence="3 4">
    <name type="scientific">Paenibacillus aurantiacus</name>
    <dbReference type="NCBI Taxonomy" id="1936118"/>
    <lineage>
        <taxon>Bacteria</taxon>
        <taxon>Bacillati</taxon>
        <taxon>Bacillota</taxon>
        <taxon>Bacilli</taxon>
        <taxon>Bacillales</taxon>
        <taxon>Paenibacillaceae</taxon>
        <taxon>Paenibacillus</taxon>
    </lineage>
</organism>
<gene>
    <name evidence="3" type="ORF">ACFFSY_22435</name>
</gene>
<evidence type="ECO:0000313" key="3">
    <source>
        <dbReference type="EMBL" id="MFB9328702.1"/>
    </source>
</evidence>
<dbReference type="CDD" id="cd03801">
    <property type="entry name" value="GT4_PimA-like"/>
    <property type="match status" value="1"/>
</dbReference>
<accession>A0ABV5KXB6</accession>
<dbReference type="Pfam" id="PF00534">
    <property type="entry name" value="Glycos_transf_1"/>
    <property type="match status" value="1"/>
</dbReference>
<keyword evidence="4" id="KW-1185">Reference proteome</keyword>
<dbReference type="PANTHER" id="PTHR45947:SF3">
    <property type="entry name" value="SULFOQUINOVOSYL TRANSFERASE SQD2"/>
    <property type="match status" value="1"/>
</dbReference>
<reference evidence="3 4" key="1">
    <citation type="submission" date="2024-09" db="EMBL/GenBank/DDBJ databases">
        <authorList>
            <person name="Sun Q."/>
            <person name="Mori K."/>
        </authorList>
    </citation>
    <scope>NUCLEOTIDE SEQUENCE [LARGE SCALE GENOMIC DNA]</scope>
    <source>
        <strain evidence="3 4">TISTR 2452</strain>
    </source>
</reference>
<dbReference type="SUPFAM" id="SSF53756">
    <property type="entry name" value="UDP-Glycosyltransferase/glycogen phosphorylase"/>
    <property type="match status" value="1"/>
</dbReference>
<sequence>MRLLIIAPEQIPVPPPVGGSVENCIYQIAKQIKGNHEVTIVSLYRKHLPRTTRVGRATIIRVDGGSKSNYLRNAIKQVKGNRYDLIQIDNRPSFIRAMKQAFPNTPISVFMHSMTFVSKPVTTPSKAALDLGRANLIIGNSQSLKRTLGSKFPAQKHKVKYVHLGVDLKKFHPSGKSGAKPFHILFAGRLIPRKGIPVLLKAVQIARRSVPSIRLSIAGGTGKPAYKAYLRQTAKSLGIPVTFTGGLSRRQMPVFYRTGSCFVCPSQKHEAFGLVNVEAMASGLPVIASKIGGIPEVVQHGRNGYLVGAYHRPEAFASQIVKLAKQPELTKRLARQARIDAVQRFSWTQTASKLTRIYEGHLNRRQG</sequence>
<dbReference type="GO" id="GO:0016757">
    <property type="term" value="F:glycosyltransferase activity"/>
    <property type="evidence" value="ECO:0007669"/>
    <property type="project" value="UniProtKB-KW"/>
</dbReference>
<dbReference type="Pfam" id="PF13439">
    <property type="entry name" value="Glyco_transf_4"/>
    <property type="match status" value="1"/>
</dbReference>